<evidence type="ECO:0000259" key="22">
    <source>
        <dbReference type="PROSITE" id="PS50975"/>
    </source>
</evidence>
<dbReference type="InterPro" id="IPR004733">
    <property type="entry name" value="PurM_cligase"/>
</dbReference>
<evidence type="ECO:0000256" key="11">
    <source>
        <dbReference type="ARBA" id="ARBA00022755"/>
    </source>
</evidence>
<keyword evidence="11 20" id="KW-0658">Purine biosynthesis</keyword>
<dbReference type="RefSeq" id="XP_032833310.1">
    <property type="nucleotide sequence ID" value="XM_032977419.1"/>
</dbReference>
<dbReference type="FunFam" id="3.40.50.170:FF:000006">
    <property type="entry name" value="Trifunctional purine biosynthetic protein adenosine-3"/>
    <property type="match status" value="1"/>
</dbReference>
<evidence type="ECO:0000256" key="12">
    <source>
        <dbReference type="ARBA" id="ARBA00022840"/>
    </source>
</evidence>
<dbReference type="EC" id="6.3.4.13" evidence="20"/>
<dbReference type="InterPro" id="IPR036676">
    <property type="entry name" value="PurM-like_C_sf"/>
</dbReference>
<evidence type="ECO:0000256" key="9">
    <source>
        <dbReference type="ARBA" id="ARBA00022723"/>
    </source>
</evidence>
<dbReference type="InterPro" id="IPR037123">
    <property type="entry name" value="PRibGlycinamide_synth_C_sf"/>
</dbReference>
<evidence type="ECO:0000256" key="18">
    <source>
        <dbReference type="ARBA" id="ARBA00058939"/>
    </source>
</evidence>
<comment type="pathway">
    <text evidence="3 20">Purine metabolism; IMP biosynthesis via de novo pathway; N(1)-(5-phospho-D-ribosyl)glycinamide from 5-phospho-alpha-D-ribose 1-diphosphate: step 2/2.</text>
</comment>
<evidence type="ECO:0000256" key="8">
    <source>
        <dbReference type="ARBA" id="ARBA00022679"/>
    </source>
</evidence>
<evidence type="ECO:0000256" key="2">
    <source>
        <dbReference type="ARBA" id="ARBA00005054"/>
    </source>
</evidence>
<dbReference type="InterPro" id="IPR020559">
    <property type="entry name" value="PRibGlycinamide_synth_CS"/>
</dbReference>
<evidence type="ECO:0000256" key="1">
    <source>
        <dbReference type="ARBA" id="ARBA00004686"/>
    </source>
</evidence>
<comment type="catalytic activity">
    <reaction evidence="17">
        <text>2-formamido-N(1)-(5-O-phospho-beta-D-ribosyl)acetamidine + ATP = 5-amino-1-(5-phospho-beta-D-ribosyl)imidazole + ADP + phosphate + H(+)</text>
        <dbReference type="Rhea" id="RHEA:23032"/>
        <dbReference type="ChEBI" id="CHEBI:15378"/>
        <dbReference type="ChEBI" id="CHEBI:30616"/>
        <dbReference type="ChEBI" id="CHEBI:43474"/>
        <dbReference type="ChEBI" id="CHEBI:137981"/>
        <dbReference type="ChEBI" id="CHEBI:147287"/>
        <dbReference type="ChEBI" id="CHEBI:456216"/>
        <dbReference type="EC" id="6.3.3.1"/>
    </reaction>
    <physiologicalReaction direction="left-to-right" evidence="17">
        <dbReference type="Rhea" id="RHEA:23033"/>
    </physiologicalReaction>
</comment>
<keyword evidence="13 20" id="KW-0464">Manganese</keyword>
<dbReference type="SUPFAM" id="SSF56059">
    <property type="entry name" value="Glutathione synthetase ATP-binding domain-like"/>
    <property type="match status" value="1"/>
</dbReference>
<dbReference type="PROSITE" id="PS50975">
    <property type="entry name" value="ATP_GRASP"/>
    <property type="match status" value="1"/>
</dbReference>
<feature type="region of interest" description="Disordered" evidence="21">
    <location>
        <begin position="1"/>
        <end position="22"/>
    </location>
</feature>
<dbReference type="InterPro" id="IPR016188">
    <property type="entry name" value="PurM-like_N"/>
</dbReference>
<dbReference type="Pfam" id="PF02769">
    <property type="entry name" value="AIRS_C"/>
    <property type="match status" value="1"/>
</dbReference>
<dbReference type="FunFam" id="3.30.1490.20:FF:000006">
    <property type="entry name" value="phosphoribosylamine--glycine ligase, chloroplastic-like"/>
    <property type="match status" value="1"/>
</dbReference>
<evidence type="ECO:0000256" key="13">
    <source>
        <dbReference type="ARBA" id="ARBA00023211"/>
    </source>
</evidence>
<dbReference type="GO" id="GO:0046084">
    <property type="term" value="P:adenine biosynthetic process"/>
    <property type="evidence" value="ECO:0007669"/>
    <property type="project" value="TreeGrafter"/>
</dbReference>
<dbReference type="HAMAP" id="MF_01930">
    <property type="entry name" value="PurN"/>
    <property type="match status" value="1"/>
</dbReference>
<dbReference type="HAMAP" id="MF_00138">
    <property type="entry name" value="GARS"/>
    <property type="match status" value="1"/>
</dbReference>
<gene>
    <name evidence="24" type="primary">GART</name>
</gene>
<dbReference type="AlphaFoldDB" id="A0AAJ7UDP4"/>
<dbReference type="InterPro" id="IPR010918">
    <property type="entry name" value="PurM-like_C_dom"/>
</dbReference>
<evidence type="ECO:0000256" key="14">
    <source>
        <dbReference type="ARBA" id="ARBA00023268"/>
    </source>
</evidence>
<comment type="catalytic activity">
    <reaction evidence="16">
        <text>5-phospho-beta-D-ribosylamine + glycine + ATP = N(1)-(5-phospho-beta-D-ribosyl)glycinamide + ADP + phosphate + H(+)</text>
        <dbReference type="Rhea" id="RHEA:17453"/>
        <dbReference type="ChEBI" id="CHEBI:15378"/>
        <dbReference type="ChEBI" id="CHEBI:30616"/>
        <dbReference type="ChEBI" id="CHEBI:43474"/>
        <dbReference type="ChEBI" id="CHEBI:57305"/>
        <dbReference type="ChEBI" id="CHEBI:58681"/>
        <dbReference type="ChEBI" id="CHEBI:143788"/>
        <dbReference type="ChEBI" id="CHEBI:456216"/>
        <dbReference type="EC" id="6.3.4.13"/>
    </reaction>
    <physiologicalReaction direction="left-to-right" evidence="16">
        <dbReference type="Rhea" id="RHEA:17454"/>
    </physiologicalReaction>
</comment>
<dbReference type="CDD" id="cd02196">
    <property type="entry name" value="PurM"/>
    <property type="match status" value="1"/>
</dbReference>
<dbReference type="HAMAP" id="MF_00741">
    <property type="entry name" value="AIRS"/>
    <property type="match status" value="1"/>
</dbReference>
<dbReference type="InterPro" id="IPR016185">
    <property type="entry name" value="PreATP-grasp_dom_sf"/>
</dbReference>
<comment type="similarity">
    <text evidence="4 20">In the N-terminal section; belongs to the GARS family.</text>
</comment>
<evidence type="ECO:0000313" key="24">
    <source>
        <dbReference type="RefSeq" id="XP_032833310.1"/>
    </source>
</evidence>
<dbReference type="InterPro" id="IPR011761">
    <property type="entry name" value="ATP-grasp"/>
</dbReference>
<dbReference type="GO" id="GO:0006189">
    <property type="term" value="P:'de novo' IMP biosynthetic process"/>
    <property type="evidence" value="ECO:0007669"/>
    <property type="project" value="UniProtKB-UniRule"/>
</dbReference>
<dbReference type="InterPro" id="IPR020560">
    <property type="entry name" value="PRibGlycinamide_synth_C-dom"/>
</dbReference>
<dbReference type="NCBIfam" id="TIGR00877">
    <property type="entry name" value="purD"/>
    <property type="match status" value="1"/>
</dbReference>
<accession>A0AAJ7UDP4</accession>
<sequence>MTSGGVSVPRPRGSALIPTSSPFSPPPTSFYILNSRKQKSNHHQPSPSIRLHSEAFRSVVPSDAASVRLRFCARADIDAGSWGGEMDTVLVLGGGAREHVLAWTLAQSPLVKKVIVAPGNGGTATHGGKVENSGVSVANHSLLVQYCADHNVSMVVVGPEAPLAAGVSDDLVAAGVRCFGPSARAARLESSKAFAKAFMDRHGIPTARWAAFTEARAACAYINSTEPAPLVVKASGLAGGKGVVVARDREEACRVVVEIMQDRVHGDAGETVLVEEVLEGEEISCMCFTDGRSVVMMPPAQDHKRVGEGDTGPNTGGMGAYAPTPQVPADFLSMVQRCVLQKTVDGMMEEGNPYIGVLYAGLMLTKAGPKVLEFNCRFGDPECQVLLPLLKSDVYAVVRACASGGSLADERVEWWSGRSAVTVVMASRGYPGDAPTGFPIAGISRAQELGCLVFHGATKTRAAGVGGGAAAAGGGGGGAGGGGAGGGAAAAAAGDDDDDGWRQQLVTSGGRVLSVTAVGRDLRAALALATSGVAAIHFQGAFHRRDIAHRGLAEGPREAAPLLPPLTYAGSGVDIDAADALVTSIKPLAAATARPGCGSELGGFGAFFDLKAAGFTDPILVSGTDGVGTKLKVAEECGRLEGVGQDLVAMCVNDVLCHGAEPLFFLDYLSCGRLHPPSARRIIGGIARACSLANCSLAGGETAEMPGAYPPGAHDLAGFAVGAVERARCLPRLGAVRAGDAVVAVASSGLHSNGFSLARRVVERAGAAYGEPAPFCADGTTLGEALLVPTRIYVRSLLPVLRGDAVHSVSHITGGGLPGNVTRGLPPGLGATLDASLWEVAPVFGWLWRAGHVPEQEMARTFNLGVGAALVCHSAAAPGVVDALREAGERAWVVGQVVPVDKGEERIKITGLTSALEAAWVPPGSEVTTKPKVRVAVLISGTGTNLQALVEHTRDATRASVCEVVLVVSNIPGAAGLARATRANIATRVCDHRQYGSRSEFESDIDGVLAEFSVDVVCLAGFMRILTPPFVRKWQGRMLNIHPSLLPAFRGTHALRQALQAGARVTGCTVHFVSEEVDTGGIVAQEAVAVETGDTEETLGARVREAEHRAFPAALELVARGNATLVNGRVVWV</sequence>
<evidence type="ECO:0000256" key="20">
    <source>
        <dbReference type="RuleBase" id="RU363089"/>
    </source>
</evidence>
<comment type="pathway">
    <text evidence="1 20">Purine metabolism; IMP biosynthesis via de novo pathway; 5-amino-1-(5-phospho-D-ribosyl)imidazole from N(2)-formyl-N(1)-(5-phospho-D-ribosyl)glycinamide: step 2/2.</text>
</comment>
<dbReference type="PANTHER" id="PTHR10520:SF12">
    <property type="entry name" value="TRIFUNCTIONAL PURINE BIOSYNTHETIC PROTEIN ADENOSINE-3"/>
    <property type="match status" value="1"/>
</dbReference>
<dbReference type="SMART" id="SM01210">
    <property type="entry name" value="GARS_C"/>
    <property type="match status" value="1"/>
</dbReference>
<reference evidence="24" key="1">
    <citation type="submission" date="2025-08" db="UniProtKB">
        <authorList>
            <consortium name="RefSeq"/>
        </authorList>
    </citation>
    <scope>IDENTIFICATION</scope>
    <source>
        <tissue evidence="24">Sperm</tissue>
    </source>
</reference>
<dbReference type="FunFam" id="3.30.470.20:FF:000018">
    <property type="entry name" value="Trifunctional purine biosynthetic protein adenosine-3"/>
    <property type="match status" value="1"/>
</dbReference>
<keyword evidence="10 19" id="KW-0547">Nucleotide-binding</keyword>
<dbReference type="InterPro" id="IPR036477">
    <property type="entry name" value="Formyl_transf_N_sf"/>
</dbReference>
<dbReference type="NCBIfam" id="TIGR00639">
    <property type="entry name" value="PurN"/>
    <property type="match status" value="1"/>
</dbReference>
<dbReference type="Proteomes" id="UP001318040">
    <property type="component" value="Chromosome 63"/>
</dbReference>
<evidence type="ECO:0000256" key="19">
    <source>
        <dbReference type="PROSITE-ProRule" id="PRU00409"/>
    </source>
</evidence>
<comment type="similarity">
    <text evidence="6 20">In the central section; belongs to the AIR synthase family.</text>
</comment>
<keyword evidence="23" id="KW-1185">Reference proteome</keyword>
<dbReference type="InterPro" id="IPR036921">
    <property type="entry name" value="PurM-like_N_sf"/>
</dbReference>
<dbReference type="CDD" id="cd08645">
    <property type="entry name" value="FMT_core_GART"/>
    <property type="match status" value="1"/>
</dbReference>
<dbReference type="GO" id="GO:0004641">
    <property type="term" value="F:phosphoribosylformylglycinamidine cyclo-ligase activity"/>
    <property type="evidence" value="ECO:0007669"/>
    <property type="project" value="UniProtKB-EC"/>
</dbReference>
<keyword evidence="14 20" id="KW-0511">Multifunctional enzyme</keyword>
<dbReference type="SUPFAM" id="SSF53328">
    <property type="entry name" value="Formyltransferase"/>
    <property type="match status" value="1"/>
</dbReference>
<organism evidence="23 24">
    <name type="scientific">Petromyzon marinus</name>
    <name type="common">Sea lamprey</name>
    <dbReference type="NCBI Taxonomy" id="7757"/>
    <lineage>
        <taxon>Eukaryota</taxon>
        <taxon>Metazoa</taxon>
        <taxon>Chordata</taxon>
        <taxon>Craniata</taxon>
        <taxon>Vertebrata</taxon>
        <taxon>Cyclostomata</taxon>
        <taxon>Hyperoartia</taxon>
        <taxon>Petromyzontiformes</taxon>
        <taxon>Petromyzontidae</taxon>
        <taxon>Petromyzon</taxon>
    </lineage>
</organism>
<dbReference type="Pfam" id="PF02844">
    <property type="entry name" value="GARS_N"/>
    <property type="match status" value="1"/>
</dbReference>
<dbReference type="GO" id="GO:0004637">
    <property type="term" value="F:phosphoribosylamine-glycine ligase activity"/>
    <property type="evidence" value="ECO:0007669"/>
    <property type="project" value="UniProtKB-UniRule"/>
</dbReference>
<evidence type="ECO:0000256" key="7">
    <source>
        <dbReference type="ARBA" id="ARBA00022598"/>
    </source>
</evidence>
<comment type="similarity">
    <text evidence="5 20">In the C-terminal section; belongs to the GART family.</text>
</comment>
<dbReference type="InterPro" id="IPR000115">
    <property type="entry name" value="PRibGlycinamide_synth"/>
</dbReference>
<dbReference type="GO" id="GO:0005829">
    <property type="term" value="C:cytosol"/>
    <property type="evidence" value="ECO:0007669"/>
    <property type="project" value="TreeGrafter"/>
</dbReference>
<dbReference type="Gene3D" id="3.40.50.20">
    <property type="match status" value="1"/>
</dbReference>
<dbReference type="Gene3D" id="3.30.470.20">
    <property type="entry name" value="ATP-grasp fold, B domain"/>
    <property type="match status" value="1"/>
</dbReference>
<dbReference type="Gene3D" id="3.30.1490.20">
    <property type="entry name" value="ATP-grasp fold, A domain"/>
    <property type="match status" value="1"/>
</dbReference>
<dbReference type="InterPro" id="IPR001555">
    <property type="entry name" value="GART_AS"/>
</dbReference>
<dbReference type="Pfam" id="PF00586">
    <property type="entry name" value="AIRS"/>
    <property type="match status" value="1"/>
</dbReference>
<dbReference type="EC" id="2.1.2.2" evidence="20"/>
<keyword evidence="8" id="KW-0808">Transferase</keyword>
<evidence type="ECO:0000256" key="4">
    <source>
        <dbReference type="ARBA" id="ARBA00007423"/>
    </source>
</evidence>
<dbReference type="GO" id="GO:0004644">
    <property type="term" value="F:phosphoribosylglycinamide formyltransferase activity"/>
    <property type="evidence" value="ECO:0007669"/>
    <property type="project" value="UniProtKB-EC"/>
</dbReference>
<dbReference type="InterPro" id="IPR002376">
    <property type="entry name" value="Formyl_transf_N"/>
</dbReference>
<dbReference type="InterPro" id="IPR013815">
    <property type="entry name" value="ATP_grasp_subdomain_1"/>
</dbReference>
<dbReference type="SUPFAM" id="SSF52440">
    <property type="entry name" value="PreATP-grasp domain"/>
    <property type="match status" value="1"/>
</dbReference>
<comment type="function">
    <text evidence="18">Trifunctional enzyme that catalyzes three distinct reactions as part of the 'de novo' inosine monophosphate biosynthetic pathway.</text>
</comment>
<dbReference type="GO" id="GO:0005524">
    <property type="term" value="F:ATP binding"/>
    <property type="evidence" value="ECO:0007669"/>
    <property type="project" value="UniProtKB-UniRule"/>
</dbReference>
<evidence type="ECO:0000256" key="17">
    <source>
        <dbReference type="ARBA" id="ARBA00052539"/>
    </source>
</evidence>
<protein>
    <recommendedName>
        <fullName evidence="20">Trifunctional purine biosynthetic protein adenosine-3</fullName>
    </recommendedName>
    <domain>
        <recommendedName>
            <fullName evidence="20">Phosphoribosylamine--glycine ligase</fullName>
            <ecNumber evidence="20">6.3.4.13</ecNumber>
        </recommendedName>
        <alternativeName>
            <fullName evidence="20">Glycinamide ribonucleotide synthetase</fullName>
            <shortName evidence="20">GARS</shortName>
        </alternativeName>
        <alternativeName>
            <fullName evidence="20">Phosphoribosylglycinamide synthetase</fullName>
        </alternativeName>
    </domain>
    <domain>
        <recommendedName>
            <fullName evidence="20">Phosphoribosylformylglycinamidine cyclo-ligase</fullName>
            <ecNumber evidence="20">6.3.3.1</ecNumber>
        </recommendedName>
        <alternativeName>
            <fullName evidence="20">AIR synthase</fullName>
            <shortName evidence="20">AIRS</shortName>
        </alternativeName>
        <alternativeName>
            <fullName evidence="20">Phosphoribosyl-aminoimidazole synthetase</fullName>
        </alternativeName>
    </domain>
    <domain>
        <recommendedName>
            <fullName evidence="20">Phosphoribosylglycinamide formyltransferase</fullName>
            <ecNumber evidence="20">2.1.2.2</ecNumber>
        </recommendedName>
        <alternativeName>
            <fullName evidence="20">5'-phosphoribosylglycinamide transformylase</fullName>
        </alternativeName>
        <alternativeName>
            <fullName evidence="20">GAR transformylase</fullName>
            <shortName evidence="20">GART</shortName>
        </alternativeName>
    </domain>
</protein>
<dbReference type="Gene3D" id="3.40.50.170">
    <property type="entry name" value="Formyl transferase, N-terminal domain"/>
    <property type="match status" value="1"/>
</dbReference>
<evidence type="ECO:0000256" key="16">
    <source>
        <dbReference type="ARBA" id="ARBA00051653"/>
    </source>
</evidence>
<dbReference type="SUPFAM" id="SSF55326">
    <property type="entry name" value="PurM N-terminal domain-like"/>
    <property type="match status" value="1"/>
</dbReference>
<dbReference type="InterPro" id="IPR004607">
    <property type="entry name" value="GART"/>
</dbReference>
<dbReference type="Gene3D" id="3.30.1330.10">
    <property type="entry name" value="PurM-like, N-terminal domain"/>
    <property type="match status" value="1"/>
</dbReference>
<dbReference type="GO" id="GO:0046872">
    <property type="term" value="F:metal ion binding"/>
    <property type="evidence" value="ECO:0007669"/>
    <property type="project" value="UniProtKB-KW"/>
</dbReference>
<dbReference type="PROSITE" id="PS00184">
    <property type="entry name" value="GARS"/>
    <property type="match status" value="1"/>
</dbReference>
<dbReference type="PROSITE" id="PS00373">
    <property type="entry name" value="GART"/>
    <property type="match status" value="1"/>
</dbReference>
<dbReference type="InterPro" id="IPR011054">
    <property type="entry name" value="Rudment_hybrid_motif"/>
</dbReference>
<dbReference type="Gene3D" id="3.90.600.10">
    <property type="entry name" value="Phosphoribosylglycinamide synthetase, C-terminal domain"/>
    <property type="match status" value="1"/>
</dbReference>
<name>A0AAJ7UDP4_PETMA</name>
<dbReference type="Gene3D" id="3.90.650.10">
    <property type="entry name" value="PurM-like C-terminal domain"/>
    <property type="match status" value="1"/>
</dbReference>
<keyword evidence="12 19" id="KW-0067">ATP-binding</keyword>
<evidence type="ECO:0000256" key="10">
    <source>
        <dbReference type="ARBA" id="ARBA00022741"/>
    </source>
</evidence>
<dbReference type="InterPro" id="IPR020562">
    <property type="entry name" value="PRibGlycinamide_synth_N"/>
</dbReference>
<dbReference type="SUPFAM" id="SSF56042">
    <property type="entry name" value="PurM C-terminal domain-like"/>
    <property type="match status" value="1"/>
</dbReference>
<dbReference type="EC" id="6.3.3.1" evidence="20"/>
<keyword evidence="9 20" id="KW-0479">Metal-binding</keyword>
<dbReference type="CTD" id="2618"/>
<evidence type="ECO:0000256" key="15">
    <source>
        <dbReference type="ARBA" id="ARBA00050615"/>
    </source>
</evidence>
<evidence type="ECO:0000313" key="23">
    <source>
        <dbReference type="Proteomes" id="UP001318040"/>
    </source>
</evidence>
<comment type="catalytic activity">
    <reaction evidence="15">
        <text>N(1)-(5-phospho-beta-D-ribosyl)glycinamide + (6R)-10-formyltetrahydrofolate = N(2)-formyl-N(1)-(5-phospho-beta-D-ribosyl)glycinamide + (6S)-5,6,7,8-tetrahydrofolate + H(+)</text>
        <dbReference type="Rhea" id="RHEA:15053"/>
        <dbReference type="ChEBI" id="CHEBI:15378"/>
        <dbReference type="ChEBI" id="CHEBI:57453"/>
        <dbReference type="ChEBI" id="CHEBI:143788"/>
        <dbReference type="ChEBI" id="CHEBI:147286"/>
        <dbReference type="ChEBI" id="CHEBI:195366"/>
        <dbReference type="EC" id="2.1.2.2"/>
    </reaction>
    <physiologicalReaction direction="left-to-right" evidence="15">
        <dbReference type="Rhea" id="RHEA:15054"/>
    </physiologicalReaction>
</comment>
<evidence type="ECO:0000256" key="21">
    <source>
        <dbReference type="SAM" id="MobiDB-lite"/>
    </source>
</evidence>
<dbReference type="FunFam" id="3.30.1330.10:FF:000001">
    <property type="entry name" value="Phosphoribosylformylglycinamidine cyclo-ligase"/>
    <property type="match status" value="1"/>
</dbReference>
<evidence type="ECO:0000256" key="3">
    <source>
        <dbReference type="ARBA" id="ARBA00005174"/>
    </source>
</evidence>
<dbReference type="InterPro" id="IPR020561">
    <property type="entry name" value="PRibGlycinamid_synth_ATP-grasp"/>
</dbReference>
<dbReference type="NCBIfam" id="TIGR00878">
    <property type="entry name" value="purM"/>
    <property type="match status" value="1"/>
</dbReference>
<dbReference type="SUPFAM" id="SSF51246">
    <property type="entry name" value="Rudiment single hybrid motif"/>
    <property type="match status" value="2"/>
</dbReference>
<keyword evidence="7 20" id="KW-0436">Ligase</keyword>
<dbReference type="Pfam" id="PF00551">
    <property type="entry name" value="Formyl_trans_N"/>
    <property type="match status" value="1"/>
</dbReference>
<dbReference type="PANTHER" id="PTHR10520">
    <property type="entry name" value="TRIFUNCTIONAL PURINE BIOSYNTHETIC PROTEIN ADENOSINE-3-RELATED"/>
    <property type="match status" value="1"/>
</dbReference>
<proteinExistence type="inferred from homology"/>
<dbReference type="Pfam" id="PF02843">
    <property type="entry name" value="GARS_C"/>
    <property type="match status" value="1"/>
</dbReference>
<dbReference type="KEGG" id="pmrn:116956021"/>
<evidence type="ECO:0000256" key="6">
    <source>
        <dbReference type="ARBA" id="ARBA00008696"/>
    </source>
</evidence>
<comment type="pathway">
    <text evidence="2 20">Purine metabolism; IMP biosynthesis via de novo pathway; N(2)-formyl-N(1)-(5-phospho-D-ribosyl)glycinamide from N(1)-(5-phospho-D-ribosyl)glycinamide (10-formyl THF route): step 1/1.</text>
</comment>
<dbReference type="SMART" id="SM01209">
    <property type="entry name" value="GARS_A"/>
    <property type="match status" value="1"/>
</dbReference>
<dbReference type="Pfam" id="PF01071">
    <property type="entry name" value="GARS_A"/>
    <property type="match status" value="1"/>
</dbReference>
<dbReference type="FunFam" id="3.40.50.20:FF:000006">
    <property type="entry name" value="Phosphoribosylamine--glycine ligase, chloroplastic"/>
    <property type="match status" value="1"/>
</dbReference>
<evidence type="ECO:0000256" key="5">
    <source>
        <dbReference type="ARBA" id="ARBA00008630"/>
    </source>
</evidence>
<feature type="domain" description="ATP-grasp" evidence="22">
    <location>
        <begin position="196"/>
        <end position="403"/>
    </location>
</feature>